<dbReference type="EMBL" id="LQNT01000010">
    <property type="protein sequence ID" value="KZE37860.1"/>
    <property type="molecule type" value="Genomic_DNA"/>
</dbReference>
<evidence type="ECO:0000313" key="2">
    <source>
        <dbReference type="Proteomes" id="UP000076490"/>
    </source>
</evidence>
<name>A0A161SR76_9BACL</name>
<dbReference type="AlphaFoldDB" id="A0A161SR76"/>
<dbReference type="NCBIfam" id="NF040878">
    <property type="entry name" value="SE1561_fam"/>
    <property type="match status" value="1"/>
</dbReference>
<comment type="caution">
    <text evidence="1">The sequence shown here is derived from an EMBL/GenBank/DDBJ whole genome shotgun (WGS) entry which is preliminary data.</text>
</comment>
<evidence type="ECO:0000313" key="1">
    <source>
        <dbReference type="EMBL" id="KZE37860.1"/>
    </source>
</evidence>
<proteinExistence type="predicted"/>
<dbReference type="InterPro" id="IPR047670">
    <property type="entry name" value="YfjT-like"/>
</dbReference>
<gene>
    <name evidence="1" type="ORF">AV656_10080</name>
</gene>
<accession>A0A161SR76</accession>
<protein>
    <submittedName>
        <fullName evidence="1">Uncharacterized protein</fullName>
    </submittedName>
</protein>
<dbReference type="OrthoDB" id="2990422at2"/>
<dbReference type="RefSeq" id="WP_063181662.1">
    <property type="nucleotide sequence ID" value="NZ_LQNT01000010.1"/>
</dbReference>
<dbReference type="Proteomes" id="UP000076490">
    <property type="component" value="Unassembled WGS sequence"/>
</dbReference>
<sequence length="59" mass="6963">MKPTEHKQQMDLLKERLSDFLETLNHLEPETADLEEIDRLILMIDEIDAKVAQLRDSEN</sequence>
<reference evidence="1 2" key="1">
    <citation type="submission" date="2016-01" db="EMBL/GenBank/DDBJ databases">
        <title>Whole genome sequencing of Bhargavaea cecembensis T14.</title>
        <authorList>
            <person name="Hong K.W."/>
        </authorList>
    </citation>
    <scope>NUCLEOTIDE SEQUENCE [LARGE SCALE GENOMIC DNA]</scope>
    <source>
        <strain evidence="1 2">T14</strain>
    </source>
</reference>
<organism evidence="1 2">
    <name type="scientific">Bhargavaea cecembensis</name>
    <dbReference type="NCBI Taxonomy" id="394098"/>
    <lineage>
        <taxon>Bacteria</taxon>
        <taxon>Bacillati</taxon>
        <taxon>Bacillota</taxon>
        <taxon>Bacilli</taxon>
        <taxon>Bacillales</taxon>
        <taxon>Caryophanaceae</taxon>
        <taxon>Bhargavaea</taxon>
    </lineage>
</organism>